<dbReference type="Proteomes" id="UP000074310">
    <property type="component" value="Unassembled WGS sequence"/>
</dbReference>
<dbReference type="InterPro" id="IPR047589">
    <property type="entry name" value="DUF11_rpt"/>
</dbReference>
<feature type="chain" id="PRO_5007548263" description="DUF11 domain-containing protein" evidence="1">
    <location>
        <begin position="21"/>
        <end position="150"/>
    </location>
</feature>
<dbReference type="RefSeq" id="WP_058755156.1">
    <property type="nucleotide sequence ID" value="NZ_LDTB01000014.1"/>
</dbReference>
<evidence type="ECO:0000313" key="3">
    <source>
        <dbReference type="Proteomes" id="UP000074310"/>
    </source>
</evidence>
<gene>
    <name evidence="2" type="ORF">NS334_06490</name>
</gene>
<protein>
    <recommendedName>
        <fullName evidence="4">DUF11 domain-containing protein</fullName>
    </recommendedName>
</protein>
<keyword evidence="3" id="KW-1185">Reference proteome</keyword>
<name>A0A147I5F3_9SPHN</name>
<reference evidence="2 3" key="1">
    <citation type="journal article" date="2016" name="Front. Microbiol.">
        <title>Genomic Resource of Rice Seed Associated Bacteria.</title>
        <authorList>
            <person name="Midha S."/>
            <person name="Bansal K."/>
            <person name="Sharma S."/>
            <person name="Kumar N."/>
            <person name="Patil P.P."/>
            <person name="Chaudhry V."/>
            <person name="Patil P.B."/>
        </authorList>
    </citation>
    <scope>NUCLEOTIDE SEQUENCE [LARGE SCALE GENOMIC DNA]</scope>
    <source>
        <strain evidence="2 3">NS334</strain>
    </source>
</reference>
<evidence type="ECO:0008006" key="4">
    <source>
        <dbReference type="Google" id="ProtNLM"/>
    </source>
</evidence>
<evidence type="ECO:0000313" key="2">
    <source>
        <dbReference type="EMBL" id="KTT73873.1"/>
    </source>
</evidence>
<proteinExistence type="predicted"/>
<dbReference type="PATRIC" id="fig|869719.3.peg.761"/>
<dbReference type="EMBL" id="LDTB01000014">
    <property type="protein sequence ID" value="KTT73873.1"/>
    <property type="molecule type" value="Genomic_DNA"/>
</dbReference>
<feature type="signal peptide" evidence="1">
    <location>
        <begin position="1"/>
        <end position="20"/>
    </location>
</feature>
<dbReference type="NCBIfam" id="TIGR01451">
    <property type="entry name" value="B_ant_repeat"/>
    <property type="match status" value="1"/>
</dbReference>
<dbReference type="OrthoDB" id="7428387at2"/>
<organism evidence="2 3">
    <name type="scientific">Sphingomonas endophytica</name>
    <dbReference type="NCBI Taxonomy" id="869719"/>
    <lineage>
        <taxon>Bacteria</taxon>
        <taxon>Pseudomonadati</taxon>
        <taxon>Pseudomonadota</taxon>
        <taxon>Alphaproteobacteria</taxon>
        <taxon>Sphingomonadales</taxon>
        <taxon>Sphingomonadaceae</taxon>
        <taxon>Sphingomonas</taxon>
    </lineage>
</organism>
<dbReference type="AlphaFoldDB" id="A0A147I5F3"/>
<accession>A0A147I5F3</accession>
<comment type="caution">
    <text evidence="2">The sequence shown here is derived from an EMBL/GenBank/DDBJ whole genome shotgun (WGS) entry which is preliminary data.</text>
</comment>
<keyword evidence="1" id="KW-0732">Signal</keyword>
<sequence length="150" mass="15686">MFRSLGPLLLTLAAATPALAGPLQVTSRVLAQVPQRAADGTMTVAMRPAARAVPGDRVVFELTFRNTGTQPLAGVVFDNPVPAGVAYRAPAPGSAAPEVSVDGRRFATIDALRVGDRPARADDVTHVRWRLARPLAAGAQGRLAFLAVLK</sequence>
<evidence type="ECO:0000256" key="1">
    <source>
        <dbReference type="SAM" id="SignalP"/>
    </source>
</evidence>